<dbReference type="EMBL" id="CP145132">
    <property type="protein sequence ID" value="WWC54644.1"/>
    <property type="molecule type" value="Genomic_DNA"/>
</dbReference>
<feature type="transmembrane region" description="Helical" evidence="7">
    <location>
        <begin position="467"/>
        <end position="492"/>
    </location>
</feature>
<feature type="transmembrane region" description="Helical" evidence="7">
    <location>
        <begin position="20"/>
        <end position="37"/>
    </location>
</feature>
<feature type="transmembrane region" description="Helical" evidence="7">
    <location>
        <begin position="546"/>
        <end position="565"/>
    </location>
</feature>
<keyword evidence="3 7" id="KW-0812">Transmembrane</keyword>
<evidence type="ECO:0000256" key="4">
    <source>
        <dbReference type="ARBA" id="ARBA00022989"/>
    </source>
</evidence>
<dbReference type="GeneID" id="86859225"/>
<feature type="transmembrane region" description="Helical" evidence="7">
    <location>
        <begin position="831"/>
        <end position="853"/>
    </location>
</feature>
<feature type="transmembrane region" description="Helical" evidence="7">
    <location>
        <begin position="375"/>
        <end position="396"/>
    </location>
</feature>
<evidence type="ECO:0000256" key="6">
    <source>
        <dbReference type="SAM" id="Coils"/>
    </source>
</evidence>
<dbReference type="EMBL" id="JAOTMY010000006">
    <property type="protein sequence ID" value="MCY3088254.1"/>
    <property type="molecule type" value="Genomic_DNA"/>
</dbReference>
<feature type="transmembrane region" description="Helical" evidence="7">
    <location>
        <begin position="779"/>
        <end position="798"/>
    </location>
</feature>
<evidence type="ECO:0000313" key="9">
    <source>
        <dbReference type="EMBL" id="MCY3088254.1"/>
    </source>
</evidence>
<dbReference type="RefSeq" id="WP_013669179.1">
    <property type="nucleotide sequence ID" value="NZ_CAJHLJ010000015.1"/>
</dbReference>
<dbReference type="PANTHER" id="PTHR30287:SF1">
    <property type="entry name" value="INNER MEMBRANE PROTEIN"/>
    <property type="match status" value="1"/>
</dbReference>
<dbReference type="Proteomes" id="UP001069047">
    <property type="component" value="Unassembled WGS sequence"/>
</dbReference>
<keyword evidence="4 7" id="KW-1133">Transmembrane helix</keyword>
<accession>A0A1E9PJD5</accession>
<dbReference type="Pfam" id="PF02687">
    <property type="entry name" value="FtsX"/>
    <property type="match status" value="2"/>
</dbReference>
<keyword evidence="5 7" id="KW-0472">Membrane</keyword>
<keyword evidence="2" id="KW-1003">Cell membrane</keyword>
<feature type="coiled-coil region" evidence="6">
    <location>
        <begin position="299"/>
        <end position="340"/>
    </location>
</feature>
<reference evidence="10" key="3">
    <citation type="submission" date="2024-02" db="EMBL/GenBank/DDBJ databases">
        <authorList>
            <person name="Choi B."/>
        </authorList>
    </citation>
    <scope>NUCLEOTIDE SEQUENCE</scope>
    <source>
        <strain evidence="10">UMB1016</strain>
    </source>
</reference>
<dbReference type="InterPro" id="IPR003838">
    <property type="entry name" value="ABC3_permease_C"/>
</dbReference>
<dbReference type="GO" id="GO:0005886">
    <property type="term" value="C:plasma membrane"/>
    <property type="evidence" value="ECO:0007669"/>
    <property type="project" value="UniProtKB-SubCell"/>
</dbReference>
<proteinExistence type="predicted"/>
<evidence type="ECO:0000259" key="8">
    <source>
        <dbReference type="Pfam" id="PF02687"/>
    </source>
</evidence>
<protein>
    <submittedName>
        <fullName evidence="9">FtsX-like permease family protein</fullName>
    </submittedName>
</protein>
<keyword evidence="6" id="KW-0175">Coiled coil</keyword>
<evidence type="ECO:0000256" key="3">
    <source>
        <dbReference type="ARBA" id="ARBA00022692"/>
    </source>
</evidence>
<feature type="transmembrane region" description="Helical" evidence="7">
    <location>
        <begin position="873"/>
        <end position="891"/>
    </location>
</feature>
<dbReference type="PANTHER" id="PTHR30287">
    <property type="entry name" value="MEMBRANE COMPONENT OF PREDICTED ABC SUPERFAMILY METABOLITE UPTAKE TRANSPORTER"/>
    <property type="match status" value="1"/>
</dbReference>
<dbReference type="Proteomes" id="UP000250354">
    <property type="component" value="Chromosome"/>
</dbReference>
<feature type="transmembrane region" description="Helical" evidence="7">
    <location>
        <begin position="424"/>
        <end position="447"/>
    </location>
</feature>
<reference evidence="9" key="2">
    <citation type="submission" date="2022-09" db="EMBL/GenBank/DDBJ databases">
        <title>Aerococcus urinae taxonomy study.</title>
        <authorList>
            <person name="Christensen J."/>
            <person name="Senneby E."/>
        </authorList>
    </citation>
    <scope>NUCLEOTIDE SEQUENCE</scope>
    <source>
        <strain evidence="9">LUND-41-B12</strain>
    </source>
</reference>
<feature type="domain" description="ABC3 transporter permease C-terminal" evidence="8">
    <location>
        <begin position="782"/>
        <end position="889"/>
    </location>
</feature>
<dbReference type="InterPro" id="IPR038766">
    <property type="entry name" value="Membrane_comp_ABC_pdt"/>
</dbReference>
<evidence type="ECO:0000256" key="1">
    <source>
        <dbReference type="ARBA" id="ARBA00004651"/>
    </source>
</evidence>
<reference evidence="10 11" key="1">
    <citation type="journal article" date="2020" name="J. Bacteriol.">
        <title>Aerococcus urinae Isolated from Women with Lower Urinary Tract Symptoms: In Vitro Aggregation and Genome Analysis.</title>
        <authorList>
            <person name="Hilt E.E."/>
            <person name="Putonti C."/>
            <person name="Thomas-White K."/>
            <person name="Lewis A.L."/>
            <person name="Visick K.L."/>
            <person name="Gilbert N.M."/>
            <person name="Wolfe A.J."/>
        </authorList>
    </citation>
    <scope>NUCLEOTIDE SEQUENCE [LARGE SCALE GENOMIC DNA]</scope>
    <source>
        <strain evidence="10 11">UMB1016</strain>
    </source>
</reference>
<sequence>MKKTLGKDIWRSIRHSKGRFVSIVLLMLLGSLALVGLKVTGPNMRATGIDYFDDLNLADLSVIGTYGLDQGDQELINEIPGLDQVEYGYFKDVVPQESQASLRLFSKTETISTYQLKEGRLPDAIDEIALDYSYQGDYHLGDTIKFEEKADASGDKMLAQDTFTITGFLYTGEILSDINLGPSTAGTSELKGYGVVIPQVFQTDNYMVARLTFADLDGVDPYSQSYQDRLKDHQADLEAAFDEGKSQRLDRLKSEKQNEIDQAQEDLKAGQKAIYKKKQAVSDKEAQLAQLIPYQATLPKDQQDKVKQAQREIDQAKEELQAADTDITDKEEKIQAAQNQVDHLEAPTFLVYTRREAPGGEGYKIYSSINRIIDALANVFPVFMYFVAALVALTTMTRFVEEERTKSGTLMALGYTDRDIITKFILYGFLSSSLGAVLGIILGHTFIPLTVYHAYSGGFTVPEIQLHFYGKISLIAFTVAVLCGTVPAYLIAKKGLQAYPAQLLRPKAPAAGANVFLENLPGLWKRLSFMQKITARNLIRYKSRSWMTIFGVAGAVSLLFAGFSVQDSIRTVNNQQFGDLIHYEMIVAQKPGIDEEQSQDLQEALDSNQVDQYLNIHYENLSKVAGKKLDKQDIKLIVPQNEAKFHEYLSLQNRSSGQVLSLADDGIIISERLARLLNVQVGDGVTFEDRDGRDYDMKVSGITEMYMGHFAFTTSRGYENIFGKDYSTNASMVQLKDQSTSNVEAQSAEFMNLDGVMTVVQNTTLTNQVNTIVNSLDKIMKVLILVAVLLGVVILYNLTTINVSERMRELSTIKVLGFYDKEVTMYIYRETIILTMLGLLAGYVIGEGLHQYILWIVSPDNIMFNPALTPRSFALPAIIIAIITIILGLLINHRLKEVDMLEALSGVE</sequence>
<comment type="subcellular location">
    <subcellularLocation>
        <location evidence="1">Cell membrane</location>
        <topology evidence="1">Multi-pass membrane protein</topology>
    </subcellularLocation>
</comment>
<evidence type="ECO:0000256" key="5">
    <source>
        <dbReference type="ARBA" id="ARBA00023136"/>
    </source>
</evidence>
<accession>A0A9Q4DGK3</accession>
<evidence type="ECO:0000256" key="2">
    <source>
        <dbReference type="ARBA" id="ARBA00022475"/>
    </source>
</evidence>
<keyword evidence="11" id="KW-1185">Reference proteome</keyword>
<feature type="coiled-coil region" evidence="6">
    <location>
        <begin position="223"/>
        <end position="273"/>
    </location>
</feature>
<gene>
    <name evidence="10" type="ORF">DBT44_0009775</name>
    <name evidence="9" type="ORF">ODY61_09050</name>
</gene>
<organism evidence="9 12">
    <name type="scientific">Aerococcus mictus</name>
    <dbReference type="NCBI Taxonomy" id="2976810"/>
    <lineage>
        <taxon>Bacteria</taxon>
        <taxon>Bacillati</taxon>
        <taxon>Bacillota</taxon>
        <taxon>Bacilli</taxon>
        <taxon>Lactobacillales</taxon>
        <taxon>Aerococcaceae</taxon>
        <taxon>Aerococcus</taxon>
    </lineage>
</organism>
<feature type="domain" description="ABC3 transporter permease C-terminal" evidence="8">
    <location>
        <begin position="378"/>
        <end position="494"/>
    </location>
</feature>
<evidence type="ECO:0000313" key="10">
    <source>
        <dbReference type="EMBL" id="WWC54644.1"/>
    </source>
</evidence>
<dbReference type="AlphaFoldDB" id="A0A1E9PJD5"/>
<name>A0A1E9PJD5_9LACT</name>
<evidence type="ECO:0000313" key="12">
    <source>
        <dbReference type="Proteomes" id="UP001069047"/>
    </source>
</evidence>
<evidence type="ECO:0000313" key="11">
    <source>
        <dbReference type="Proteomes" id="UP000250354"/>
    </source>
</evidence>
<evidence type="ECO:0000256" key="7">
    <source>
        <dbReference type="SAM" id="Phobius"/>
    </source>
</evidence>